<dbReference type="InterPro" id="IPR001100">
    <property type="entry name" value="Pyr_nuc-diS_OxRdtase"/>
</dbReference>
<evidence type="ECO:0000256" key="8">
    <source>
        <dbReference type="ARBA" id="ARBA00023157"/>
    </source>
</evidence>
<dbReference type="PANTHER" id="PTHR22912:SF151">
    <property type="entry name" value="DIHYDROLIPOYL DEHYDROGENASE, MITOCHONDRIAL"/>
    <property type="match status" value="1"/>
</dbReference>
<dbReference type="InterPro" id="IPR050151">
    <property type="entry name" value="Class-I_Pyr_Nuc-Dis_Oxidored"/>
</dbReference>
<feature type="binding site" evidence="12">
    <location>
        <begin position="149"/>
        <end position="156"/>
    </location>
    <ligand>
        <name>NAD(+)</name>
        <dbReference type="ChEBI" id="CHEBI:57540"/>
    </ligand>
</feature>
<dbReference type="InterPro" id="IPR006258">
    <property type="entry name" value="Lipoamide_DH"/>
</dbReference>
<dbReference type="GO" id="GO:0005737">
    <property type="term" value="C:cytoplasm"/>
    <property type="evidence" value="ECO:0007669"/>
    <property type="project" value="UniProtKB-ARBA"/>
</dbReference>
<evidence type="ECO:0000256" key="6">
    <source>
        <dbReference type="ARBA" id="ARBA00023002"/>
    </source>
</evidence>
<comment type="miscellaneous">
    <text evidence="14">The active site is a redox-active disulfide bond.</text>
</comment>
<keyword evidence="8" id="KW-1015">Disulfide bond</keyword>
<feature type="binding site" evidence="12">
    <location>
        <begin position="282"/>
        <end position="285"/>
    </location>
    <ligand>
        <name>FAD</name>
        <dbReference type="ChEBI" id="CHEBI:57692"/>
    </ligand>
</feature>
<dbReference type="Gene3D" id="3.30.390.30">
    <property type="match status" value="1"/>
</dbReference>
<dbReference type="AlphaFoldDB" id="A0A1F2UPS2"/>
<reference evidence="17 18" key="1">
    <citation type="journal article" date="2016" name="Nat. Commun.">
        <title>Thousands of microbial genomes shed light on interconnected biogeochemical processes in an aquifer system.</title>
        <authorList>
            <person name="Anantharaman K."/>
            <person name="Brown C.T."/>
            <person name="Hug L.A."/>
            <person name="Sharon I."/>
            <person name="Castelle C.J."/>
            <person name="Probst A.J."/>
            <person name="Thomas B.C."/>
            <person name="Singh A."/>
            <person name="Wilkins M.J."/>
            <person name="Karaoz U."/>
            <person name="Brodie E.L."/>
            <person name="Williams K.H."/>
            <person name="Hubbard S.S."/>
            <person name="Banfield J.F."/>
        </authorList>
    </citation>
    <scope>NUCLEOTIDE SEQUENCE [LARGE SCALE GENOMIC DNA]</scope>
</reference>
<feature type="binding site" evidence="12">
    <location>
        <begin position="112"/>
        <end position="114"/>
    </location>
    <ligand>
        <name>FAD</name>
        <dbReference type="ChEBI" id="CHEBI:57692"/>
    </ligand>
</feature>
<feature type="disulfide bond" description="Redox-active" evidence="13">
    <location>
        <begin position="11"/>
        <end position="16"/>
    </location>
</feature>
<dbReference type="SUPFAM" id="SSF51905">
    <property type="entry name" value="FAD/NAD(P)-binding domain"/>
    <property type="match status" value="1"/>
</dbReference>
<dbReference type="PIRSF" id="PIRSF000350">
    <property type="entry name" value="Mercury_reductase_MerA"/>
    <property type="match status" value="1"/>
</dbReference>
<keyword evidence="7 12" id="KW-0520">NAD</keyword>
<evidence type="ECO:0000256" key="5">
    <source>
        <dbReference type="ARBA" id="ARBA00022827"/>
    </source>
</evidence>
<feature type="domain" description="FAD/NAD(P)-binding" evidence="16">
    <location>
        <begin position="7"/>
        <end position="290"/>
    </location>
</feature>
<dbReference type="PANTHER" id="PTHR22912">
    <property type="entry name" value="DISULFIDE OXIDOREDUCTASE"/>
    <property type="match status" value="1"/>
</dbReference>
<evidence type="ECO:0000256" key="9">
    <source>
        <dbReference type="ARBA" id="ARBA00023284"/>
    </source>
</evidence>
<evidence type="ECO:0000259" key="16">
    <source>
        <dbReference type="Pfam" id="PF07992"/>
    </source>
</evidence>
<dbReference type="InterPro" id="IPR012999">
    <property type="entry name" value="Pyr_OxRdtase_I_AS"/>
</dbReference>
<gene>
    <name evidence="17" type="ORF">A2074_08620</name>
</gene>
<dbReference type="GO" id="GO:0006103">
    <property type="term" value="P:2-oxoglutarate metabolic process"/>
    <property type="evidence" value="ECO:0007669"/>
    <property type="project" value="TreeGrafter"/>
</dbReference>
<dbReference type="Pfam" id="PF07992">
    <property type="entry name" value="Pyr_redox_2"/>
    <property type="match status" value="1"/>
</dbReference>
<comment type="caution">
    <text evidence="17">The sequence shown here is derived from an EMBL/GenBank/DDBJ whole genome shotgun (WGS) entry which is preliminary data.</text>
</comment>
<feature type="active site" description="Proton acceptor" evidence="11">
    <location>
        <position position="408"/>
    </location>
</feature>
<comment type="cofactor">
    <cofactor evidence="12 14">
        <name>FAD</name>
        <dbReference type="ChEBI" id="CHEBI:57692"/>
    </cofactor>
    <text evidence="12 14">Binds 1 FAD per subunit.</text>
</comment>
<evidence type="ECO:0000256" key="12">
    <source>
        <dbReference type="PIRSR" id="PIRSR000350-3"/>
    </source>
</evidence>
<evidence type="ECO:0000256" key="13">
    <source>
        <dbReference type="PIRSR" id="PIRSR000350-4"/>
    </source>
</evidence>
<evidence type="ECO:0000256" key="10">
    <source>
        <dbReference type="ARBA" id="ARBA00049187"/>
    </source>
</evidence>
<evidence type="ECO:0000256" key="7">
    <source>
        <dbReference type="ARBA" id="ARBA00023027"/>
    </source>
</evidence>
<dbReference type="Proteomes" id="UP000178086">
    <property type="component" value="Unassembled WGS sequence"/>
</dbReference>
<name>A0A1F2UPS2_9ACTN</name>
<feature type="binding site" evidence="12">
    <location>
        <position position="172"/>
    </location>
    <ligand>
        <name>NAD(+)</name>
        <dbReference type="ChEBI" id="CHEBI:57540"/>
    </ligand>
</feature>
<dbReference type="EMBL" id="MELI01000026">
    <property type="protein sequence ID" value="OFW34944.1"/>
    <property type="molecule type" value="Genomic_DNA"/>
</dbReference>
<evidence type="ECO:0000256" key="1">
    <source>
        <dbReference type="ARBA" id="ARBA00007532"/>
    </source>
</evidence>
<comment type="similarity">
    <text evidence="1 14">Belongs to the class-I pyridine nucleotide-disulfide oxidoreductase family.</text>
</comment>
<dbReference type="InterPro" id="IPR004099">
    <property type="entry name" value="Pyr_nucl-diS_OxRdtase_dimer"/>
</dbReference>
<dbReference type="Gene3D" id="3.50.50.60">
    <property type="entry name" value="FAD/NAD(P)-binding domain"/>
    <property type="match status" value="2"/>
</dbReference>
<dbReference type="PRINTS" id="PR00411">
    <property type="entry name" value="PNDRDTASEI"/>
</dbReference>
<dbReference type="InterPro" id="IPR016156">
    <property type="entry name" value="FAD/NAD-linked_Rdtase_dimer_sf"/>
</dbReference>
<comment type="catalytic activity">
    <reaction evidence="10 14">
        <text>N(6)-[(R)-dihydrolipoyl]-L-lysyl-[protein] + NAD(+) = N(6)-[(R)-lipoyl]-L-lysyl-[protein] + NADH + H(+)</text>
        <dbReference type="Rhea" id="RHEA:15045"/>
        <dbReference type="Rhea" id="RHEA-COMP:10474"/>
        <dbReference type="Rhea" id="RHEA-COMP:10475"/>
        <dbReference type="ChEBI" id="CHEBI:15378"/>
        <dbReference type="ChEBI" id="CHEBI:57540"/>
        <dbReference type="ChEBI" id="CHEBI:57945"/>
        <dbReference type="ChEBI" id="CHEBI:83099"/>
        <dbReference type="ChEBI" id="CHEBI:83100"/>
        <dbReference type="EC" id="1.8.1.4"/>
    </reaction>
</comment>
<dbReference type="FunFam" id="3.30.390.30:FF:000001">
    <property type="entry name" value="Dihydrolipoyl dehydrogenase"/>
    <property type="match status" value="1"/>
</dbReference>
<sequence>IIEKANFGGVCLNTGCIPTKSLVASAKAIRNARRSRDFGFTIDGNIRLDMPDLQKRKDRIVDIERKGLERLVRDSGVDIIEGAASFIDAHDLAINSAQGERIIFAKNTIIATGSVSASLPFMPFDGAKVFSGEDILSLESIPASMVIVGGGYIGCEYASLFATFGAKVTVIEALPRILNNADEEISEILSRELKKAGVKVLSGRKISSAEIDETVSVTLEDGTVVSAEVALVAIGRKAHTASLGLENAGVNVQKNGTIEVNNEMMTTAQGIYAVGDVAGEPMLAHVASAECRVAVENALGRHLIMDYGVIPSAIYTHPEIGSIGLTEADARAKGMEVNIGRVLMRSVGISHAAGEISGMAKIVCDAISDSIVGVHIIGERATDLIHEAGLALFQDLSASTLSQMIHAHPTFSEVLSEAALDTHGDSIYTAKTSVS</sequence>
<evidence type="ECO:0000256" key="14">
    <source>
        <dbReference type="RuleBase" id="RU003692"/>
    </source>
</evidence>
<evidence type="ECO:0000259" key="15">
    <source>
        <dbReference type="Pfam" id="PF02852"/>
    </source>
</evidence>
<evidence type="ECO:0000313" key="18">
    <source>
        <dbReference type="Proteomes" id="UP000178086"/>
    </source>
</evidence>
<evidence type="ECO:0000313" key="17">
    <source>
        <dbReference type="EMBL" id="OFW34944.1"/>
    </source>
</evidence>
<proteinExistence type="inferred from homology"/>
<organism evidence="17 18">
    <name type="scientific">Candidatus Aquicultor primus</name>
    <dbReference type="NCBI Taxonomy" id="1797195"/>
    <lineage>
        <taxon>Bacteria</taxon>
        <taxon>Bacillati</taxon>
        <taxon>Actinomycetota</taxon>
        <taxon>Candidatus Aquicultoria</taxon>
        <taxon>Candidatus Aquicultorales</taxon>
        <taxon>Candidatus Aquicultoraceae</taxon>
        <taxon>Candidatus Aquicultor</taxon>
    </lineage>
</organism>
<keyword evidence="4 14" id="KW-0285">Flavoprotein</keyword>
<keyword evidence="9 14" id="KW-0676">Redox-active center</keyword>
<dbReference type="GO" id="GO:0050660">
    <property type="term" value="F:flavin adenine dinucleotide binding"/>
    <property type="evidence" value="ECO:0007669"/>
    <property type="project" value="InterPro"/>
</dbReference>
<evidence type="ECO:0000256" key="2">
    <source>
        <dbReference type="ARBA" id="ARBA00012608"/>
    </source>
</evidence>
<evidence type="ECO:0000256" key="11">
    <source>
        <dbReference type="PIRSR" id="PIRSR000350-2"/>
    </source>
</evidence>
<dbReference type="InterPro" id="IPR023753">
    <property type="entry name" value="FAD/NAD-binding_dom"/>
</dbReference>
<accession>A0A1F2UPS2</accession>
<keyword evidence="12" id="KW-0547">Nucleotide-binding</keyword>
<feature type="binding site" evidence="12">
    <location>
        <position position="235"/>
    </location>
    <ligand>
        <name>NAD(+)</name>
        <dbReference type="ChEBI" id="CHEBI:57540"/>
    </ligand>
</feature>
<feature type="domain" description="Pyridine nucleotide-disulphide oxidoreductase dimerisation" evidence="15">
    <location>
        <begin position="310"/>
        <end position="419"/>
    </location>
</feature>
<evidence type="ECO:0000256" key="3">
    <source>
        <dbReference type="ARBA" id="ARBA00016961"/>
    </source>
</evidence>
<dbReference type="Pfam" id="PF02852">
    <property type="entry name" value="Pyr_redox_dim"/>
    <property type="match status" value="1"/>
</dbReference>
<feature type="binding site" evidence="12">
    <location>
        <position position="276"/>
    </location>
    <ligand>
        <name>FAD</name>
        <dbReference type="ChEBI" id="CHEBI:57692"/>
    </ligand>
</feature>
<dbReference type="EC" id="1.8.1.4" evidence="2 14"/>
<dbReference type="PRINTS" id="PR00368">
    <property type="entry name" value="FADPNR"/>
</dbReference>
<dbReference type="NCBIfam" id="TIGR01350">
    <property type="entry name" value="lipoamide_DH"/>
    <property type="match status" value="1"/>
</dbReference>
<keyword evidence="5 12" id="KW-0274">FAD</keyword>
<protein>
    <recommendedName>
        <fullName evidence="3 14">Dihydrolipoyl dehydrogenase</fullName>
        <ecNumber evidence="2 14">1.8.1.4</ecNumber>
    </recommendedName>
</protein>
<feature type="binding site" evidence="12">
    <location>
        <position position="20"/>
    </location>
    <ligand>
        <name>FAD</name>
        <dbReference type="ChEBI" id="CHEBI:57692"/>
    </ligand>
</feature>
<dbReference type="PROSITE" id="PS00076">
    <property type="entry name" value="PYRIDINE_REDOX_1"/>
    <property type="match status" value="1"/>
</dbReference>
<evidence type="ECO:0000256" key="4">
    <source>
        <dbReference type="ARBA" id="ARBA00022630"/>
    </source>
</evidence>
<dbReference type="SUPFAM" id="SSF55424">
    <property type="entry name" value="FAD/NAD-linked reductases, dimerisation (C-terminal) domain"/>
    <property type="match status" value="1"/>
</dbReference>
<feature type="non-terminal residue" evidence="17">
    <location>
        <position position="1"/>
    </location>
</feature>
<dbReference type="GO" id="GO:0004148">
    <property type="term" value="F:dihydrolipoyl dehydrogenase (NADH) activity"/>
    <property type="evidence" value="ECO:0007669"/>
    <property type="project" value="UniProtKB-EC"/>
</dbReference>
<keyword evidence="6 14" id="KW-0560">Oxidoreductase</keyword>
<dbReference type="InterPro" id="IPR036188">
    <property type="entry name" value="FAD/NAD-bd_sf"/>
</dbReference>